<protein>
    <submittedName>
        <fullName evidence="1">Uncharacterized protein</fullName>
    </submittedName>
</protein>
<evidence type="ECO:0000313" key="2">
    <source>
        <dbReference type="Proteomes" id="UP000500686"/>
    </source>
</evidence>
<evidence type="ECO:0000313" key="1">
    <source>
        <dbReference type="EMBL" id="QJR43695.1"/>
    </source>
</evidence>
<proteinExistence type="predicted"/>
<keyword evidence="2" id="KW-1185">Reference proteome</keyword>
<reference evidence="1 2" key="1">
    <citation type="submission" date="2020-05" db="EMBL/GenBank/DDBJ databases">
        <title>Novel Mycoplasma species detected in Mirounga angustirostris (northern elephant seal) from the USA.</title>
        <authorList>
            <person name="Volokhov D.V."/>
        </authorList>
    </citation>
    <scope>NUCLEOTIDE SEQUENCE [LARGE SCALE GENOMIC DNA]</scope>
    <source>
        <strain evidence="1 2">Mirounga ES2806-GEN</strain>
    </source>
</reference>
<gene>
    <name evidence="1" type="ORF">HLA87_02800</name>
</gene>
<organism evidence="1 2">
    <name type="scientific">Mycoplasma miroungigenitalium</name>
    <dbReference type="NCBI Taxonomy" id="754515"/>
    <lineage>
        <taxon>Bacteria</taxon>
        <taxon>Bacillati</taxon>
        <taxon>Mycoplasmatota</taxon>
        <taxon>Mollicutes</taxon>
        <taxon>Mycoplasmataceae</taxon>
        <taxon>Mycoplasma</taxon>
    </lineage>
</organism>
<dbReference type="RefSeq" id="WP_171111714.1">
    <property type="nucleotide sequence ID" value="NZ_CP053096.1"/>
</dbReference>
<dbReference type="KEGG" id="mmir:HLA87_02800"/>
<dbReference type="Proteomes" id="UP000500686">
    <property type="component" value="Chromosome"/>
</dbReference>
<dbReference type="EMBL" id="CP053096">
    <property type="protein sequence ID" value="QJR43695.1"/>
    <property type="molecule type" value="Genomic_DNA"/>
</dbReference>
<dbReference type="AlphaFoldDB" id="A0A6M4JBD5"/>
<dbReference type="PROSITE" id="PS51257">
    <property type="entry name" value="PROKAR_LIPOPROTEIN"/>
    <property type="match status" value="1"/>
</dbReference>
<accession>A0A6M4JBD5</accession>
<name>A0A6M4JBD5_9MOLU</name>
<sequence length="198" mass="23006">MKKILLATSIVVPSVMSAVSCQKSETIRSEIKAYTYIDFLKLLPNNNQLIIIENDLSATEAFANYFIYDKFIQTESIESDWPDNINVLKISSIFNKKFFEKKFLIYVGGKNTNFFTLNNGGILAKTQIPFDISQNNEVIWSNREHLSLIEKFPKIKLPNEFDNYLNHSIDELYLVFDRKDYVRVLNLINKSTIEKNSK</sequence>